<evidence type="ECO:0000256" key="2">
    <source>
        <dbReference type="ARBA" id="ARBA00024867"/>
    </source>
</evidence>
<dbReference type="PROSITE" id="PS50110">
    <property type="entry name" value="RESPONSE_REGULATORY"/>
    <property type="match status" value="1"/>
</dbReference>
<dbReference type="GO" id="GO:0000156">
    <property type="term" value="F:phosphorelay response regulator activity"/>
    <property type="evidence" value="ECO:0007669"/>
    <property type="project" value="InterPro"/>
</dbReference>
<keyword evidence="6" id="KW-0238">DNA-binding</keyword>
<reference evidence="6" key="2">
    <citation type="submission" date="2021-04" db="EMBL/GenBank/DDBJ databases">
        <authorList>
            <person name="Gilroy R."/>
        </authorList>
    </citation>
    <scope>NUCLEOTIDE SEQUENCE</scope>
    <source>
        <strain evidence="6">USAMLcec3-2134</strain>
    </source>
</reference>
<evidence type="ECO:0000313" key="7">
    <source>
        <dbReference type="Proteomes" id="UP000886883"/>
    </source>
</evidence>
<dbReference type="InterPro" id="IPR046947">
    <property type="entry name" value="LytR-like"/>
</dbReference>
<gene>
    <name evidence="6" type="ORF">H9763_08950</name>
</gene>
<protein>
    <recommendedName>
        <fullName evidence="1">Stage 0 sporulation protein A homolog</fullName>
    </recommendedName>
</protein>
<comment type="caution">
    <text evidence="6">The sequence shown here is derived from an EMBL/GenBank/DDBJ whole genome shotgun (WGS) entry which is preliminary data.</text>
</comment>
<evidence type="ECO:0000259" key="4">
    <source>
        <dbReference type="PROSITE" id="PS50110"/>
    </source>
</evidence>
<feature type="modified residue" description="4-aspartylphosphate" evidence="3">
    <location>
        <position position="59"/>
    </location>
</feature>
<dbReference type="InterPro" id="IPR011006">
    <property type="entry name" value="CheY-like_superfamily"/>
</dbReference>
<evidence type="ECO:0000313" key="6">
    <source>
        <dbReference type="EMBL" id="HJB91576.1"/>
    </source>
</evidence>
<dbReference type="Pfam" id="PF00072">
    <property type="entry name" value="Response_reg"/>
    <property type="match status" value="1"/>
</dbReference>
<dbReference type="Gene3D" id="2.40.50.1020">
    <property type="entry name" value="LytTr DNA-binding domain"/>
    <property type="match status" value="1"/>
</dbReference>
<accession>A0A9D2MT96</accession>
<sequence length="243" mass="29077">MLRIGLVDDEREFLKVLERRLRRECEKRGISCWIDGFENPELLYFQFAERKAYDVCFVDIEMPQMDGRELAGRIRQLDERVKLIFLTSHREFVRAGYRIGAFDFLTKDRLLEDLPETMDHLIRVWLEEENQYYTIQTSSRYERIPFGDIIYIYKRDQNICIVTKNGETHERKSLKKIQEELDEEQFVLVERGHIVNLAHIVRVNAREIELSSGKTVTASRDHIGLVKERLGKYYLRKLAMRKE</sequence>
<dbReference type="EMBL" id="DWXE01000034">
    <property type="protein sequence ID" value="HJB91576.1"/>
    <property type="molecule type" value="Genomic_DNA"/>
</dbReference>
<feature type="domain" description="Response regulatory" evidence="4">
    <location>
        <begin position="3"/>
        <end position="122"/>
    </location>
</feature>
<name>A0A9D2MT96_9FIRM</name>
<dbReference type="Proteomes" id="UP000886883">
    <property type="component" value="Unassembled WGS sequence"/>
</dbReference>
<reference evidence="6" key="1">
    <citation type="journal article" date="2021" name="PeerJ">
        <title>Extensive microbial diversity within the chicken gut microbiome revealed by metagenomics and culture.</title>
        <authorList>
            <person name="Gilroy R."/>
            <person name="Ravi A."/>
            <person name="Getino M."/>
            <person name="Pursley I."/>
            <person name="Horton D.L."/>
            <person name="Alikhan N.F."/>
            <person name="Baker D."/>
            <person name="Gharbi K."/>
            <person name="Hall N."/>
            <person name="Watson M."/>
            <person name="Adriaenssens E.M."/>
            <person name="Foster-Nyarko E."/>
            <person name="Jarju S."/>
            <person name="Secka A."/>
            <person name="Antonio M."/>
            <person name="Oren A."/>
            <person name="Chaudhuri R.R."/>
            <person name="La Ragione R."/>
            <person name="Hildebrand F."/>
            <person name="Pallen M.J."/>
        </authorList>
    </citation>
    <scope>NUCLEOTIDE SEQUENCE</scope>
    <source>
        <strain evidence="6">USAMLcec3-2134</strain>
    </source>
</reference>
<dbReference type="InterPro" id="IPR007492">
    <property type="entry name" value="LytTR_DNA-bd_dom"/>
</dbReference>
<evidence type="ECO:0000256" key="1">
    <source>
        <dbReference type="ARBA" id="ARBA00018672"/>
    </source>
</evidence>
<dbReference type="PANTHER" id="PTHR37299">
    <property type="entry name" value="TRANSCRIPTIONAL REGULATOR-RELATED"/>
    <property type="match status" value="1"/>
</dbReference>
<dbReference type="CDD" id="cd00156">
    <property type="entry name" value="REC"/>
    <property type="match status" value="1"/>
</dbReference>
<dbReference type="InterPro" id="IPR001789">
    <property type="entry name" value="Sig_transdc_resp-reg_receiver"/>
</dbReference>
<dbReference type="SMART" id="SM00448">
    <property type="entry name" value="REC"/>
    <property type="match status" value="1"/>
</dbReference>
<dbReference type="PROSITE" id="PS50930">
    <property type="entry name" value="HTH_LYTTR"/>
    <property type="match status" value="1"/>
</dbReference>
<keyword evidence="3" id="KW-0597">Phosphoprotein</keyword>
<dbReference type="Gene3D" id="3.40.50.2300">
    <property type="match status" value="1"/>
</dbReference>
<feature type="domain" description="HTH LytTR-type" evidence="5">
    <location>
        <begin position="133"/>
        <end position="232"/>
    </location>
</feature>
<evidence type="ECO:0000259" key="5">
    <source>
        <dbReference type="PROSITE" id="PS50930"/>
    </source>
</evidence>
<proteinExistence type="predicted"/>
<dbReference type="PANTHER" id="PTHR37299:SF1">
    <property type="entry name" value="STAGE 0 SPORULATION PROTEIN A HOMOLOG"/>
    <property type="match status" value="1"/>
</dbReference>
<dbReference type="GO" id="GO:0003677">
    <property type="term" value="F:DNA binding"/>
    <property type="evidence" value="ECO:0007669"/>
    <property type="project" value="UniProtKB-KW"/>
</dbReference>
<comment type="function">
    <text evidence="2">May play the central regulatory role in sporulation. It may be an element of the effector pathway responsible for the activation of sporulation genes in response to nutritional stress. Spo0A may act in concert with spo0H (a sigma factor) to control the expression of some genes that are critical to the sporulation process.</text>
</comment>
<evidence type="ECO:0000256" key="3">
    <source>
        <dbReference type="PROSITE-ProRule" id="PRU00169"/>
    </source>
</evidence>
<dbReference type="AlphaFoldDB" id="A0A9D2MT96"/>
<organism evidence="6 7">
    <name type="scientific">Candidatus Eisenbergiella merdigallinarum</name>
    <dbReference type="NCBI Taxonomy" id="2838552"/>
    <lineage>
        <taxon>Bacteria</taxon>
        <taxon>Bacillati</taxon>
        <taxon>Bacillota</taxon>
        <taxon>Clostridia</taxon>
        <taxon>Lachnospirales</taxon>
        <taxon>Lachnospiraceae</taxon>
        <taxon>Eisenbergiella</taxon>
    </lineage>
</organism>
<dbReference type="SMART" id="SM00850">
    <property type="entry name" value="LytTR"/>
    <property type="match status" value="1"/>
</dbReference>
<dbReference type="Pfam" id="PF04397">
    <property type="entry name" value="LytTR"/>
    <property type="match status" value="1"/>
</dbReference>
<dbReference type="SUPFAM" id="SSF52172">
    <property type="entry name" value="CheY-like"/>
    <property type="match status" value="1"/>
</dbReference>